<dbReference type="Pfam" id="PF00931">
    <property type="entry name" value="NB-ARC"/>
    <property type="match status" value="2"/>
</dbReference>
<dbReference type="Gene3D" id="1.10.10.10">
    <property type="entry name" value="Winged helix-like DNA-binding domain superfamily/Winged helix DNA-binding domain"/>
    <property type="match status" value="1"/>
</dbReference>
<dbReference type="InterPro" id="IPR002182">
    <property type="entry name" value="NB-ARC"/>
</dbReference>
<dbReference type="GO" id="GO:0051707">
    <property type="term" value="P:response to other organism"/>
    <property type="evidence" value="ECO:0007669"/>
    <property type="project" value="UniProtKB-ARBA"/>
</dbReference>
<evidence type="ECO:0000256" key="2">
    <source>
        <dbReference type="ARBA" id="ARBA00022741"/>
    </source>
</evidence>
<gene>
    <name evidence="6" type="ORF">TIFTF001_001522</name>
</gene>
<keyword evidence="1" id="KW-0677">Repeat</keyword>
<evidence type="ECO:0000259" key="5">
    <source>
        <dbReference type="SMART" id="SM00382"/>
    </source>
</evidence>
<dbReference type="GO" id="GO:0005524">
    <property type="term" value="F:ATP binding"/>
    <property type="evidence" value="ECO:0007669"/>
    <property type="project" value="UniProtKB-KW"/>
</dbReference>
<evidence type="ECO:0000256" key="1">
    <source>
        <dbReference type="ARBA" id="ARBA00022737"/>
    </source>
</evidence>
<dbReference type="Gramene" id="FCD_00013988-RA">
    <property type="protein sequence ID" value="FCD_00013988-RA:cds"/>
    <property type="gene ID" value="FCD_00013988"/>
</dbReference>
<dbReference type="InterPro" id="IPR042197">
    <property type="entry name" value="Apaf_helical"/>
</dbReference>
<dbReference type="InterPro" id="IPR027417">
    <property type="entry name" value="P-loop_NTPase"/>
</dbReference>
<dbReference type="Gene3D" id="1.10.8.430">
    <property type="entry name" value="Helical domain of apoptotic protease-activating factors"/>
    <property type="match status" value="1"/>
</dbReference>
<protein>
    <recommendedName>
        <fullName evidence="5">AAA+ ATPase domain-containing protein</fullName>
    </recommendedName>
</protein>
<keyword evidence="4" id="KW-0067">ATP-binding</keyword>
<keyword evidence="2" id="KW-0547">Nucleotide-binding</keyword>
<dbReference type="InterPro" id="IPR058922">
    <property type="entry name" value="WHD_DRP"/>
</dbReference>
<dbReference type="SUPFAM" id="SSF52058">
    <property type="entry name" value="L domain-like"/>
    <property type="match status" value="1"/>
</dbReference>
<organism evidence="6 7">
    <name type="scientific">Ficus carica</name>
    <name type="common">Common fig</name>
    <dbReference type="NCBI Taxonomy" id="3494"/>
    <lineage>
        <taxon>Eukaryota</taxon>
        <taxon>Viridiplantae</taxon>
        <taxon>Streptophyta</taxon>
        <taxon>Embryophyta</taxon>
        <taxon>Tracheophyta</taxon>
        <taxon>Spermatophyta</taxon>
        <taxon>Magnoliopsida</taxon>
        <taxon>eudicotyledons</taxon>
        <taxon>Gunneridae</taxon>
        <taxon>Pentapetalae</taxon>
        <taxon>rosids</taxon>
        <taxon>fabids</taxon>
        <taxon>Rosales</taxon>
        <taxon>Moraceae</taxon>
        <taxon>Ficeae</taxon>
        <taxon>Ficus</taxon>
    </lineage>
</organism>
<proteinExistence type="predicted"/>
<dbReference type="Proteomes" id="UP001187192">
    <property type="component" value="Unassembled WGS sequence"/>
</dbReference>
<dbReference type="GO" id="GO:0006952">
    <property type="term" value="P:defense response"/>
    <property type="evidence" value="ECO:0007669"/>
    <property type="project" value="UniProtKB-KW"/>
</dbReference>
<sequence length="1342" mass="151919">MAEVNISFVVERILEMLGSAALKESAKKVWKVADEFEELERTISTVRAFLLDVDQLQPQQQEGQQVRVQRTLEKLETAVYETDEFVEACFALASGRTSQATQVLTEVMNFFTTSTDYFVFRLKMLKKMKQVMKALAEASSALAPIIEESDRDRMQESGRDNSSCLFDVENPKNEVIGRDFDVWKIMDLVLEEEYSHHHHQHAADSDPAVQKQFTVRVIPVVGAQGMGKTTLVKVVYNEAKVADHFDPRLWVNISDLVDVRFIVHKLIHSAKSEEETPTLDLNLGNNYPRIAELQKQLQQAINGKRFLLVLDGLRDKDQQLWLTLRNLLMAGAAAKEGSTVLLTTRSETVANITGTAAGSHHLGPLDDEDSWPLLKREAFSEMDQEQLVAGEAFQTILEETGRQIAEKCLGVPFVILDVGKTLCGKPVREWKQVELKETITKARLVREMNSATKDEVIGRDTDKKAIIDELLEHSSKEDKLVIYTIRGPAGVGKTALARLIFNDSQVQNHFDLRIWVSVSNDFDLIVIMEKILVSLTGERPQADELENRIRQEILRKRHLLILDDVQNLDDANRSALEGLLDVGANGSKVVVTTTIGEDATSTEDKPPGHSLERLDKNSSWSLFVKVAFENGLLPANSKILKIAEEIEEKCGGIPLLIRRIGEILYLKDEEADWSSFHENELEKMLKKAEMPEFASSGYDHLPYFLRPCIVYCGLFPNGYEIDTQTLVNLWISQGFLRTSSDSNLEDVGYGYLEELVRRSFFKEIKRDELGRITKCKVQDFICELTRLKASNAYATLHINGEMNGKTPRHVSYEFHLDSSWHVRKLAQSKKFIQTLILPLQSQWEVEERSSEAVCIEVSKFKSLRMLDLHNSGIKEVSDSIGDLRHMRYLDLSHNVNIRELPKSIGKLQNLQTLKLNHCSNLKKLPKTIKNLVNLRNLENKSCYSLTHIPRGLGQLTKLRTLSEFVLCKDTGSVSKKSGNLQELEKLDELRGKLKIKNLGCLGGDDASRAKLTAKKHLVDLDLIWNVNAAIDADDYVKLLEALQPREDLRELSLFAYGGEKFSSWLPHHAKLVKFTLSRCMKCQSLPPLDHLPCLEVLLVDDLPELKYAISKETSGDESYSKGGAFFKSLTELQLTNLPNLTRWWEDEVKASEFPCLSKLIIGDCPNLISMPLFPVVQVLVLKNTKWKPFQETLASSSQIPSTSSSTSSAVRPLSGLRTLSIINMTSANGGSNMFWSLPSLHSFTIDHVREIEPFLEGLDLLKNLQELHIWRCASLETISWIRNIKSLRILSVKLCPKLTIPREEIRYIHDLQDAVIQGCPKVSHVERMLEDPLYKTHNPNIQ</sequence>
<dbReference type="SMART" id="SM00382">
    <property type="entry name" value="AAA"/>
    <property type="match status" value="2"/>
</dbReference>
<evidence type="ECO:0000256" key="3">
    <source>
        <dbReference type="ARBA" id="ARBA00022821"/>
    </source>
</evidence>
<dbReference type="InterPro" id="IPR055414">
    <property type="entry name" value="LRR_R13L4/SHOC2-like"/>
</dbReference>
<keyword evidence="7" id="KW-1185">Reference proteome</keyword>
<feature type="domain" description="AAA+ ATPase" evidence="5">
    <location>
        <begin position="479"/>
        <end position="632"/>
    </location>
</feature>
<keyword evidence="3" id="KW-0611">Plant defense</keyword>
<dbReference type="Gene3D" id="1.20.5.4130">
    <property type="match status" value="1"/>
</dbReference>
<dbReference type="SUPFAM" id="SSF52047">
    <property type="entry name" value="RNI-like"/>
    <property type="match status" value="1"/>
</dbReference>
<dbReference type="PANTHER" id="PTHR36766">
    <property type="entry name" value="PLANT BROAD-SPECTRUM MILDEW RESISTANCE PROTEIN RPW8"/>
    <property type="match status" value="1"/>
</dbReference>
<dbReference type="SUPFAM" id="SSF52540">
    <property type="entry name" value="P-loop containing nucleoside triphosphate hydrolases"/>
    <property type="match status" value="2"/>
</dbReference>
<dbReference type="PANTHER" id="PTHR36766:SF38">
    <property type="entry name" value="DISEASE RESISTANCE PROTEIN RGA3"/>
    <property type="match status" value="1"/>
</dbReference>
<dbReference type="InterPro" id="IPR036388">
    <property type="entry name" value="WH-like_DNA-bd_sf"/>
</dbReference>
<evidence type="ECO:0000256" key="4">
    <source>
        <dbReference type="ARBA" id="ARBA00022840"/>
    </source>
</evidence>
<evidence type="ECO:0000313" key="6">
    <source>
        <dbReference type="EMBL" id="GMN27078.1"/>
    </source>
</evidence>
<dbReference type="FunFam" id="1.10.10.10:FF:000322">
    <property type="entry name" value="Probable disease resistance protein At1g63360"/>
    <property type="match status" value="1"/>
</dbReference>
<dbReference type="Pfam" id="PF18052">
    <property type="entry name" value="Rx_N"/>
    <property type="match status" value="1"/>
</dbReference>
<dbReference type="Pfam" id="PF23559">
    <property type="entry name" value="WHD_DRP"/>
    <property type="match status" value="1"/>
</dbReference>
<dbReference type="Pfam" id="PF23598">
    <property type="entry name" value="LRR_14"/>
    <property type="match status" value="1"/>
</dbReference>
<dbReference type="InterPro" id="IPR032675">
    <property type="entry name" value="LRR_dom_sf"/>
</dbReference>
<dbReference type="EMBL" id="BTGU01000001">
    <property type="protein sequence ID" value="GMN27078.1"/>
    <property type="molecule type" value="Genomic_DNA"/>
</dbReference>
<comment type="caution">
    <text evidence="6">The sequence shown here is derived from an EMBL/GenBank/DDBJ whole genome shotgun (WGS) entry which is preliminary data.</text>
</comment>
<evidence type="ECO:0000313" key="7">
    <source>
        <dbReference type="Proteomes" id="UP001187192"/>
    </source>
</evidence>
<dbReference type="PRINTS" id="PR00364">
    <property type="entry name" value="DISEASERSIST"/>
</dbReference>
<dbReference type="GO" id="GO:0043531">
    <property type="term" value="F:ADP binding"/>
    <property type="evidence" value="ECO:0007669"/>
    <property type="project" value="InterPro"/>
</dbReference>
<reference evidence="6" key="1">
    <citation type="submission" date="2023-07" db="EMBL/GenBank/DDBJ databases">
        <title>draft genome sequence of fig (Ficus carica).</title>
        <authorList>
            <person name="Takahashi T."/>
            <person name="Nishimura K."/>
        </authorList>
    </citation>
    <scope>NUCLEOTIDE SEQUENCE</scope>
</reference>
<dbReference type="Gene3D" id="3.80.10.10">
    <property type="entry name" value="Ribonuclease Inhibitor"/>
    <property type="match status" value="3"/>
</dbReference>
<dbReference type="Gene3D" id="3.40.50.300">
    <property type="entry name" value="P-loop containing nucleotide triphosphate hydrolases"/>
    <property type="match status" value="2"/>
</dbReference>
<accession>A0AA87Z0F5</accession>
<dbReference type="InterPro" id="IPR003593">
    <property type="entry name" value="AAA+_ATPase"/>
</dbReference>
<name>A0AA87Z0F5_FICCA</name>
<dbReference type="InterPro" id="IPR041118">
    <property type="entry name" value="Rx_N"/>
</dbReference>
<feature type="domain" description="AAA+ ATPase" evidence="5">
    <location>
        <begin position="214"/>
        <end position="368"/>
    </location>
</feature>